<dbReference type="OrthoDB" id="9780660at2"/>
<dbReference type="Gene3D" id="3.40.50.10440">
    <property type="entry name" value="Dihydroxyacetone kinase, domain 1"/>
    <property type="match status" value="1"/>
</dbReference>
<dbReference type="PANTHER" id="PTHR33434:SF3">
    <property type="entry name" value="DEGV DOMAIN-CONTAINING PROTEIN YITS"/>
    <property type="match status" value="1"/>
</dbReference>
<dbReference type="STRING" id="1121316.SAMN02745207_02681"/>
<dbReference type="GO" id="GO:0008289">
    <property type="term" value="F:lipid binding"/>
    <property type="evidence" value="ECO:0007669"/>
    <property type="project" value="UniProtKB-KW"/>
</dbReference>
<dbReference type="InterPro" id="IPR003797">
    <property type="entry name" value="DegV"/>
</dbReference>
<dbReference type="Pfam" id="PF02645">
    <property type="entry name" value="DegV"/>
    <property type="match status" value="1"/>
</dbReference>
<protein>
    <submittedName>
        <fullName evidence="3">EDD domain protein, DegV family</fullName>
    </submittedName>
</protein>
<sequence>MKTVILVDSSSDLPRNFIEDNNLPHVGLICNLDQENHIDDFGKTLTYKHFYKRLREGAMPTTSQVNIFTFEEIFRKHVLNKEAVIYLAFDSAISGTYNSAVIARQHILEEIPEADITVIDTRCASIGEGLIVYKANEMLKNNASKEEIVNWVEDNKFNVRHFFVVEDLQHLRRGGRVSATKAAVGTLLNVKPMLHVNKAGELINIASIRGRKKAIKALVENFDKNMNDKSLDVIGISHGDCLEDAVFLQGLLEEKYEFKEVLINHVGPVIASHTGAGMLALCFIGKEREE</sequence>
<dbReference type="InterPro" id="IPR043168">
    <property type="entry name" value="DegV_C"/>
</dbReference>
<name>A0A1M5W5E5_9CLOT</name>
<dbReference type="Proteomes" id="UP000184447">
    <property type="component" value="Unassembled WGS sequence"/>
</dbReference>
<dbReference type="SUPFAM" id="SSF82549">
    <property type="entry name" value="DAK1/DegV-like"/>
    <property type="match status" value="1"/>
</dbReference>
<dbReference type="NCBIfam" id="TIGR00762">
    <property type="entry name" value="DegV"/>
    <property type="match status" value="1"/>
</dbReference>
<dbReference type="Gene3D" id="2.20.28.50">
    <property type="entry name" value="degv family protein"/>
    <property type="match status" value="1"/>
</dbReference>
<dbReference type="PANTHER" id="PTHR33434">
    <property type="entry name" value="DEGV DOMAIN-CONTAINING PROTEIN DR_1986-RELATED"/>
    <property type="match status" value="1"/>
</dbReference>
<dbReference type="InterPro" id="IPR050270">
    <property type="entry name" value="DegV_domain_contain"/>
</dbReference>
<dbReference type="AlphaFoldDB" id="A0A1M5W5E5"/>
<accession>A0A1M5W5E5</accession>
<organism evidence="3 4">
    <name type="scientific">Clostridium grantii DSM 8605</name>
    <dbReference type="NCBI Taxonomy" id="1121316"/>
    <lineage>
        <taxon>Bacteria</taxon>
        <taxon>Bacillati</taxon>
        <taxon>Bacillota</taxon>
        <taxon>Clostridia</taxon>
        <taxon>Eubacteriales</taxon>
        <taxon>Clostridiaceae</taxon>
        <taxon>Clostridium</taxon>
    </lineage>
</organism>
<dbReference type="RefSeq" id="WP_073338930.1">
    <property type="nucleotide sequence ID" value="NZ_FQXM01000015.1"/>
</dbReference>
<evidence type="ECO:0000313" key="3">
    <source>
        <dbReference type="EMBL" id="SHH82690.1"/>
    </source>
</evidence>
<evidence type="ECO:0000313" key="4">
    <source>
        <dbReference type="Proteomes" id="UP000184447"/>
    </source>
</evidence>
<comment type="function">
    <text evidence="1">May bind long-chain fatty acids, such as palmitate, and may play a role in lipid transport or fatty acid metabolism.</text>
</comment>
<proteinExistence type="predicted"/>
<keyword evidence="4" id="KW-1185">Reference proteome</keyword>
<dbReference type="EMBL" id="FQXM01000015">
    <property type="protein sequence ID" value="SHH82690.1"/>
    <property type="molecule type" value="Genomic_DNA"/>
</dbReference>
<gene>
    <name evidence="3" type="ORF">SAMN02745207_02681</name>
</gene>
<evidence type="ECO:0000256" key="1">
    <source>
        <dbReference type="ARBA" id="ARBA00003238"/>
    </source>
</evidence>
<keyword evidence="2" id="KW-0446">Lipid-binding</keyword>
<dbReference type="PROSITE" id="PS51482">
    <property type="entry name" value="DEGV"/>
    <property type="match status" value="1"/>
</dbReference>
<dbReference type="Gene3D" id="3.30.1180.10">
    <property type="match status" value="1"/>
</dbReference>
<evidence type="ECO:0000256" key="2">
    <source>
        <dbReference type="ARBA" id="ARBA00023121"/>
    </source>
</evidence>
<reference evidence="3 4" key="1">
    <citation type="submission" date="2016-11" db="EMBL/GenBank/DDBJ databases">
        <authorList>
            <person name="Jaros S."/>
            <person name="Januszkiewicz K."/>
            <person name="Wedrychowicz H."/>
        </authorList>
    </citation>
    <scope>NUCLEOTIDE SEQUENCE [LARGE SCALE GENOMIC DNA]</scope>
    <source>
        <strain evidence="3 4">DSM 8605</strain>
    </source>
</reference>